<organism evidence="1">
    <name type="scientific">Grateloupia filicina</name>
    <dbReference type="NCBI Taxonomy" id="31455"/>
    <lineage>
        <taxon>Eukaryota</taxon>
        <taxon>Rhodophyta</taxon>
        <taxon>Florideophyceae</taxon>
        <taxon>Rhodymeniophycidae</taxon>
        <taxon>Halymeniales</taxon>
        <taxon>Halymeniaceae</taxon>
        <taxon>Grateloupia</taxon>
    </lineage>
</organism>
<reference evidence="1" key="1">
    <citation type="submission" date="2017-12" db="EMBL/GenBank/DDBJ databases">
        <title>Complete Sequences of the chloroplast DNA of the Grateloupia filicina.</title>
        <authorList>
            <person name="Liu T."/>
            <person name="Liu C."/>
            <person name="Li Y."/>
        </authorList>
    </citation>
    <scope>NUCLEOTIDE SEQUENCE</scope>
</reference>
<evidence type="ECO:0000313" key="1">
    <source>
        <dbReference type="EMBL" id="AWD77464.1"/>
    </source>
</evidence>
<gene>
    <name evidence="1" type="ORF">Grafi_p170</name>
</gene>
<name>A0A2S1FXH0_9FLOR</name>
<geneLocation type="chloroplast" evidence="1"/>
<keyword evidence="1" id="KW-0150">Chloroplast</keyword>
<sequence>MSPLLQEFVNKSKEMIDLDAYLLKNGTELMGIRVKKRKLILD</sequence>
<keyword evidence="1" id="KW-0934">Plastid</keyword>
<protein>
    <submittedName>
        <fullName evidence="1">Uncharacterized protein</fullName>
    </submittedName>
</protein>
<dbReference type="EMBL" id="MG598531">
    <property type="protein sequence ID" value="AWD77464.1"/>
    <property type="molecule type" value="Genomic_DNA"/>
</dbReference>
<dbReference type="AlphaFoldDB" id="A0A2S1FXH0"/>
<accession>A0A2S1FXH0</accession>
<proteinExistence type="predicted"/>